<dbReference type="Gene3D" id="3.90.1300.10">
    <property type="entry name" value="Amidase signature (AS) domain"/>
    <property type="match status" value="1"/>
</dbReference>
<dbReference type="SUPFAM" id="SSF75304">
    <property type="entry name" value="Amidase signature (AS) enzymes"/>
    <property type="match status" value="1"/>
</dbReference>
<reference evidence="2 3" key="1">
    <citation type="journal article" date="2021" name="Int. J. Syst. Evol. Microbiol.">
        <title>Salipiger mangrovisoli sp. nov., isolated from mangrove soil and the proposal for the reclassification of Paraphaeobacter pallidus as Salipiger pallidus comb. nov.</title>
        <authorList>
            <person name="Du J."/>
            <person name="Liu Y."/>
            <person name="Pei T."/>
            <person name="Deng M.R."/>
            <person name="Zhu H."/>
        </authorList>
    </citation>
    <scope>NUCLEOTIDE SEQUENCE [LARGE SCALE GENOMIC DNA]</scope>
    <source>
        <strain evidence="2 3">6D45A</strain>
    </source>
</reference>
<gene>
    <name evidence="2" type="ORF">IQ782_10020</name>
</gene>
<dbReference type="RefSeq" id="WP_194134491.1">
    <property type="nucleotide sequence ID" value="NZ_JADFFK010000006.1"/>
</dbReference>
<evidence type="ECO:0000313" key="3">
    <source>
        <dbReference type="Proteomes" id="UP000607796"/>
    </source>
</evidence>
<organism evidence="2 3">
    <name type="scientific">Salipiger mangrovisoli</name>
    <dbReference type="NCBI Taxonomy" id="2865933"/>
    <lineage>
        <taxon>Bacteria</taxon>
        <taxon>Pseudomonadati</taxon>
        <taxon>Pseudomonadota</taxon>
        <taxon>Alphaproteobacteria</taxon>
        <taxon>Rhodobacterales</taxon>
        <taxon>Roseobacteraceae</taxon>
        <taxon>Salipiger</taxon>
    </lineage>
</organism>
<proteinExistence type="predicted"/>
<evidence type="ECO:0000313" key="2">
    <source>
        <dbReference type="EMBL" id="MBE9637176.1"/>
    </source>
</evidence>
<dbReference type="InterPro" id="IPR000120">
    <property type="entry name" value="Amidase"/>
</dbReference>
<dbReference type="EMBL" id="JADFFK010000006">
    <property type="protein sequence ID" value="MBE9637176.1"/>
    <property type="molecule type" value="Genomic_DNA"/>
</dbReference>
<accession>A0ABR9X0W0</accession>
<dbReference type="InterPro" id="IPR036928">
    <property type="entry name" value="AS_sf"/>
</dbReference>
<keyword evidence="3" id="KW-1185">Reference proteome</keyword>
<feature type="domain" description="Amidase" evidence="1">
    <location>
        <begin position="333"/>
        <end position="430"/>
    </location>
</feature>
<dbReference type="Pfam" id="PF01425">
    <property type="entry name" value="Amidase"/>
    <property type="match status" value="2"/>
</dbReference>
<sequence>MNLMDLSATELATQVRDGTVTPQAAAAAARDRAAARNPVLNALTLINPALDAEAETVARRLAEGEDLPLAGVPVVIKDNIWVKDLPITQGSRLFEGFIAPQDATAVARLRRAGAVILGIGTCSEFACKGSTNTPLYGMTRNPLDLSRTPGGSSGGPVAAVAGGIVPLALGTDAGGSSRRPPAHVGIIGLKPTQDLIPYGPGFDEPVWGISVLAPLARTVADIRLAMAVLADLEPAEPLRGPLAFSADFGLGQKLDRGVAEAFDAGIAAIAGAGHVTGPAAPDWEGLDGMSVMPLQHAGLAALFGAQWRAAPGRIDPDLGAQIESGLALSGVAVAEAHHASHRIRTILRDFLSRHAALITPTTPCAAWPVELSAPASIGGAPCGPRDHAAFTSQLNHAGCPAITLPCGSDANGLPLAVQIMTAPGRDAELLALAAEIAPLLPPATTAQPGGA</sequence>
<dbReference type="InterPro" id="IPR023631">
    <property type="entry name" value="Amidase_dom"/>
</dbReference>
<dbReference type="Proteomes" id="UP000607796">
    <property type="component" value="Unassembled WGS sequence"/>
</dbReference>
<evidence type="ECO:0000259" key="1">
    <source>
        <dbReference type="Pfam" id="PF01425"/>
    </source>
</evidence>
<feature type="domain" description="Amidase" evidence="1">
    <location>
        <begin position="28"/>
        <end position="236"/>
    </location>
</feature>
<name>A0ABR9X0W0_9RHOB</name>
<dbReference type="PANTHER" id="PTHR11895:SF151">
    <property type="entry name" value="GLUTAMYL-TRNA(GLN) AMIDOTRANSFERASE SUBUNIT A"/>
    <property type="match status" value="1"/>
</dbReference>
<protein>
    <submittedName>
        <fullName evidence="2">Amidase</fullName>
    </submittedName>
</protein>
<dbReference type="PANTHER" id="PTHR11895">
    <property type="entry name" value="TRANSAMIDASE"/>
    <property type="match status" value="1"/>
</dbReference>
<comment type="caution">
    <text evidence="2">The sequence shown here is derived from an EMBL/GenBank/DDBJ whole genome shotgun (WGS) entry which is preliminary data.</text>
</comment>